<dbReference type="Pfam" id="PF13914">
    <property type="entry name" value="Phostensin"/>
    <property type="match status" value="1"/>
</dbReference>
<protein>
    <recommendedName>
        <fullName evidence="10">Phostensin/Taperin PP1-binding domain-containing protein</fullName>
    </recommendedName>
</protein>
<dbReference type="Pfam" id="PF13916">
    <property type="entry name" value="Phostensin_N"/>
    <property type="match status" value="1"/>
</dbReference>
<accession>A0A3Q3WW80</accession>
<dbReference type="AlphaFoldDB" id="A0A3Q3WW80"/>
<dbReference type="Ensembl" id="ENSMMOT00000020056.1">
    <property type="protein sequence ID" value="ENSMMOP00000019725.1"/>
    <property type="gene ID" value="ENSMMOG00000014968.1"/>
</dbReference>
<feature type="compositionally biased region" description="Basic and acidic residues" evidence="5">
    <location>
        <begin position="252"/>
        <end position="280"/>
    </location>
</feature>
<organism evidence="8 9">
    <name type="scientific">Mola mola</name>
    <name type="common">Ocean sunfish</name>
    <name type="synonym">Tetraodon mola</name>
    <dbReference type="NCBI Taxonomy" id="94237"/>
    <lineage>
        <taxon>Eukaryota</taxon>
        <taxon>Metazoa</taxon>
        <taxon>Chordata</taxon>
        <taxon>Craniata</taxon>
        <taxon>Vertebrata</taxon>
        <taxon>Euteleostomi</taxon>
        <taxon>Actinopterygii</taxon>
        <taxon>Neopterygii</taxon>
        <taxon>Teleostei</taxon>
        <taxon>Neoteleostei</taxon>
        <taxon>Acanthomorphata</taxon>
        <taxon>Eupercaria</taxon>
        <taxon>Tetraodontiformes</taxon>
        <taxon>Molidae</taxon>
        <taxon>Mola</taxon>
    </lineage>
</organism>
<feature type="compositionally biased region" description="Basic and acidic residues" evidence="5">
    <location>
        <begin position="17"/>
        <end position="35"/>
    </location>
</feature>
<keyword evidence="2" id="KW-0963">Cytoplasm</keyword>
<evidence type="ECO:0000259" key="7">
    <source>
        <dbReference type="Pfam" id="PF13916"/>
    </source>
</evidence>
<keyword evidence="9" id="KW-1185">Reference proteome</keyword>
<name>A0A3Q3WW80_MOLML</name>
<dbReference type="PANTHER" id="PTHR21685">
    <property type="entry name" value="TON-B BOX DOMAIN"/>
    <property type="match status" value="1"/>
</dbReference>
<dbReference type="OMA" id="PGETPEW"/>
<feature type="compositionally biased region" description="Low complexity" evidence="5">
    <location>
        <begin position="428"/>
        <end position="445"/>
    </location>
</feature>
<dbReference type="GO" id="GO:0019902">
    <property type="term" value="F:phosphatase binding"/>
    <property type="evidence" value="ECO:0007669"/>
    <property type="project" value="InterPro"/>
</dbReference>
<dbReference type="GO" id="GO:0003779">
    <property type="term" value="F:actin binding"/>
    <property type="evidence" value="ECO:0007669"/>
    <property type="project" value="UniProtKB-KW"/>
</dbReference>
<reference evidence="8" key="1">
    <citation type="submission" date="2025-08" db="UniProtKB">
        <authorList>
            <consortium name="Ensembl"/>
        </authorList>
    </citation>
    <scope>IDENTIFICATION</scope>
</reference>
<evidence type="ECO:0000256" key="2">
    <source>
        <dbReference type="ARBA" id="ARBA00022490"/>
    </source>
</evidence>
<feature type="region of interest" description="Disordered" evidence="5">
    <location>
        <begin position="219"/>
        <end position="313"/>
    </location>
</feature>
<dbReference type="InterPro" id="IPR025903">
    <property type="entry name" value="Phostensin/Taperin_N_dom"/>
</dbReference>
<evidence type="ECO:0000313" key="8">
    <source>
        <dbReference type="Ensembl" id="ENSMMOP00000019725.1"/>
    </source>
</evidence>
<keyword evidence="3" id="KW-0597">Phosphoprotein</keyword>
<feature type="domain" description="Phostensin/Taperin N-terminal" evidence="7">
    <location>
        <begin position="35"/>
        <end position="99"/>
    </location>
</feature>
<keyword evidence="4" id="KW-0009">Actin-binding</keyword>
<comment type="subcellular location">
    <subcellularLocation>
        <location evidence="1">Cytoplasm</location>
    </subcellularLocation>
</comment>
<dbReference type="GO" id="GO:0005737">
    <property type="term" value="C:cytoplasm"/>
    <property type="evidence" value="ECO:0007669"/>
    <property type="project" value="UniProtKB-SubCell"/>
</dbReference>
<evidence type="ECO:0000256" key="4">
    <source>
        <dbReference type="ARBA" id="ARBA00023203"/>
    </source>
</evidence>
<dbReference type="InterPro" id="IPR025907">
    <property type="entry name" value="Phostensin/Taperin_PP1-bd_dom"/>
</dbReference>
<dbReference type="PANTHER" id="PTHR21685:SF0">
    <property type="entry name" value="PHOSTENSIN"/>
    <property type="match status" value="1"/>
</dbReference>
<evidence type="ECO:0000259" key="6">
    <source>
        <dbReference type="Pfam" id="PF13914"/>
    </source>
</evidence>
<dbReference type="InterPro" id="IPR026671">
    <property type="entry name" value="PPP1R18/Tprn"/>
</dbReference>
<dbReference type="STRING" id="94237.ENSMMOP00000019725"/>
<feature type="region of interest" description="Disordered" evidence="5">
    <location>
        <begin position="345"/>
        <end position="490"/>
    </location>
</feature>
<feature type="region of interest" description="Disordered" evidence="5">
    <location>
        <begin position="81"/>
        <end position="130"/>
    </location>
</feature>
<evidence type="ECO:0008006" key="10">
    <source>
        <dbReference type="Google" id="ProtNLM"/>
    </source>
</evidence>
<evidence type="ECO:0000256" key="1">
    <source>
        <dbReference type="ARBA" id="ARBA00004496"/>
    </source>
</evidence>
<feature type="compositionally biased region" description="Polar residues" evidence="5">
    <location>
        <begin position="352"/>
        <end position="361"/>
    </location>
</feature>
<feature type="region of interest" description="Disordered" evidence="5">
    <location>
        <begin position="17"/>
        <end position="67"/>
    </location>
</feature>
<proteinExistence type="predicted"/>
<sequence>MSVSSLPEWKQLLLERKRREEEERERKEKQEEEKFASMPAWKRGIIQRRKAKQDTSPDPAHWLDAEVKPVSEVSVETIVPVHENPFILTQSSRRRGRDAELGNETEVKEKERDKLSPRSQDGELGKGRDVELKIERFQDLSEGRQKEKGRERKINVTQEERLYERGTEIEKEWGAAVHMRNRSVEAERGQEDTAEQTSITAFDVTQEVSVLKTCPQLPVSVPHSQADRGEEVTSEYATAASDNLQISGNEDYPAKHVEEELRHHRGQDENREEREETEKELSEEELEEYTSPPHPSSLAPLISNAKQGDSKAFSGEDICGVQTIQRQIGQFQLKEQEVLRSCTSPGIALKGTETQRQQSTRGLLKHQEKDDTKTHEKDQETSKPKVTAECAHSPTPPLQQLNQTVTITPPLLRSRSPDDTLNQSDCTPTPASFPRSPSPAQSPSISPSPTPSPPLFSIRSASGGKVKRGRAVTGSTTGSTTASLTPAKTLTQQTQATSAVAEQGKKKYPTVEEIEVIGGYQNLEKSCLVKNRLTPKKVSVCFDEDQLEQVCEYPSETSMLAYSPYPHDPWKLQWEEAHEKDAEAESGTITSKSAKNMGTGVGRCLRVGQCHPLLRKHNV</sequence>
<evidence type="ECO:0000256" key="5">
    <source>
        <dbReference type="SAM" id="MobiDB-lite"/>
    </source>
</evidence>
<feature type="compositionally biased region" description="Polar residues" evidence="5">
    <location>
        <begin position="398"/>
        <end position="407"/>
    </location>
</feature>
<evidence type="ECO:0000313" key="9">
    <source>
        <dbReference type="Proteomes" id="UP000261620"/>
    </source>
</evidence>
<feature type="domain" description="Phostensin/Taperin PP1-binding" evidence="6">
    <location>
        <begin position="485"/>
        <end position="560"/>
    </location>
</feature>
<feature type="compositionally biased region" description="Basic and acidic residues" evidence="5">
    <location>
        <begin position="97"/>
        <end position="130"/>
    </location>
</feature>
<reference evidence="8" key="2">
    <citation type="submission" date="2025-09" db="UniProtKB">
        <authorList>
            <consortium name="Ensembl"/>
        </authorList>
    </citation>
    <scope>IDENTIFICATION</scope>
</reference>
<feature type="compositionally biased region" description="Basic and acidic residues" evidence="5">
    <location>
        <begin position="365"/>
        <end position="383"/>
    </location>
</feature>
<dbReference type="Proteomes" id="UP000261620">
    <property type="component" value="Unplaced"/>
</dbReference>
<evidence type="ECO:0000256" key="3">
    <source>
        <dbReference type="ARBA" id="ARBA00022553"/>
    </source>
</evidence>